<dbReference type="OrthoDB" id="2574at2759"/>
<evidence type="ECO:0000259" key="15">
    <source>
        <dbReference type="Pfam" id="PF08029"/>
    </source>
</evidence>
<dbReference type="PROSITE" id="PS01316">
    <property type="entry name" value="ATP_P_PHORIBOSYLTR"/>
    <property type="match status" value="1"/>
</dbReference>
<dbReference type="AlphaFoldDB" id="A0A2T9Y1B6"/>
<dbReference type="GO" id="GO:0005524">
    <property type="term" value="F:ATP binding"/>
    <property type="evidence" value="ECO:0007669"/>
    <property type="project" value="UniProtKB-KW"/>
</dbReference>
<evidence type="ECO:0000313" key="17">
    <source>
        <dbReference type="Proteomes" id="UP000245383"/>
    </source>
</evidence>
<protein>
    <recommendedName>
        <fullName evidence="6">ATP phosphoribosyltransferase</fullName>
        <ecNumber evidence="5">2.4.2.17</ecNumber>
    </recommendedName>
</protein>
<dbReference type="FunFam" id="3.40.190.10:FF:000082">
    <property type="entry name" value="ATP phosphoribosyltransferase"/>
    <property type="match status" value="1"/>
</dbReference>
<dbReference type="GO" id="GO:0000105">
    <property type="term" value="P:L-histidine biosynthetic process"/>
    <property type="evidence" value="ECO:0007669"/>
    <property type="project" value="UniProtKB-UniPathway"/>
</dbReference>
<dbReference type="Gene3D" id="3.30.70.120">
    <property type="match status" value="1"/>
</dbReference>
<evidence type="ECO:0000313" key="16">
    <source>
        <dbReference type="EMBL" id="PVU86146.1"/>
    </source>
</evidence>
<evidence type="ECO:0000256" key="10">
    <source>
        <dbReference type="ARBA" id="ARBA00022679"/>
    </source>
</evidence>
<evidence type="ECO:0000256" key="12">
    <source>
        <dbReference type="ARBA" id="ARBA00022840"/>
    </source>
</evidence>
<reference evidence="16 17" key="1">
    <citation type="journal article" date="2018" name="MBio">
        <title>Comparative Genomics Reveals the Core Gene Toolbox for the Fungus-Insect Symbiosis.</title>
        <authorList>
            <person name="Wang Y."/>
            <person name="Stata M."/>
            <person name="Wang W."/>
            <person name="Stajich J.E."/>
            <person name="White M.M."/>
            <person name="Moncalvo J.M."/>
        </authorList>
    </citation>
    <scope>NUCLEOTIDE SEQUENCE [LARGE SCALE GENOMIC DNA]</scope>
    <source>
        <strain evidence="16 17">SWE-8-4</strain>
    </source>
</reference>
<dbReference type="InterPro" id="IPR018198">
    <property type="entry name" value="ATP_PRibTrfase_CS"/>
</dbReference>
<gene>
    <name evidence="16" type="ORF">BB561_006800</name>
</gene>
<keyword evidence="13" id="KW-0368">Histidine biosynthesis</keyword>
<dbReference type="HAMAP" id="MF_00079">
    <property type="entry name" value="HisG_Long"/>
    <property type="match status" value="1"/>
</dbReference>
<comment type="catalytic activity">
    <reaction evidence="1">
        <text>1-(5-phospho-beta-D-ribosyl)-ATP + diphosphate = 5-phospho-alpha-D-ribose 1-diphosphate + ATP</text>
        <dbReference type="Rhea" id="RHEA:18473"/>
        <dbReference type="ChEBI" id="CHEBI:30616"/>
        <dbReference type="ChEBI" id="CHEBI:33019"/>
        <dbReference type="ChEBI" id="CHEBI:58017"/>
        <dbReference type="ChEBI" id="CHEBI:73183"/>
        <dbReference type="EC" id="2.4.2.17"/>
    </reaction>
</comment>
<evidence type="ECO:0000256" key="8">
    <source>
        <dbReference type="ARBA" id="ARBA00022605"/>
    </source>
</evidence>
<dbReference type="PANTHER" id="PTHR21403:SF8">
    <property type="entry name" value="ATP PHOSPHORIBOSYLTRANSFERASE"/>
    <property type="match status" value="1"/>
</dbReference>
<dbReference type="InterPro" id="IPR001348">
    <property type="entry name" value="ATP_PRibTrfase_HisG"/>
</dbReference>
<dbReference type="GO" id="GO:0000287">
    <property type="term" value="F:magnesium ion binding"/>
    <property type="evidence" value="ECO:0007669"/>
    <property type="project" value="InterPro"/>
</dbReference>
<dbReference type="EC" id="2.4.2.17" evidence="5"/>
<dbReference type="EMBL" id="MBFR01000720">
    <property type="protein sequence ID" value="PVU86146.1"/>
    <property type="molecule type" value="Genomic_DNA"/>
</dbReference>
<comment type="similarity">
    <text evidence="4">Belongs to the ATP phosphoribosyltransferase family.</text>
</comment>
<dbReference type="NCBIfam" id="TIGR00070">
    <property type="entry name" value="hisG"/>
    <property type="match status" value="1"/>
</dbReference>
<keyword evidence="17" id="KW-1185">Reference proteome</keyword>
<feature type="domain" description="ATP phosphoribosyltransferase catalytic" evidence="14">
    <location>
        <begin position="56"/>
        <end position="220"/>
    </location>
</feature>
<comment type="subcellular location">
    <subcellularLocation>
        <location evidence="2">Cytoplasm</location>
    </subcellularLocation>
</comment>
<evidence type="ECO:0000256" key="7">
    <source>
        <dbReference type="ARBA" id="ARBA00022490"/>
    </source>
</evidence>
<dbReference type="UniPathway" id="UPA00031">
    <property type="reaction ID" value="UER00006"/>
</dbReference>
<dbReference type="NCBIfam" id="TIGR03455">
    <property type="entry name" value="HisG_C-term"/>
    <property type="match status" value="1"/>
</dbReference>
<dbReference type="InterPro" id="IPR015867">
    <property type="entry name" value="N-reg_PII/ATP_PRibTrfase_C"/>
</dbReference>
<comment type="pathway">
    <text evidence="3">Amino-acid biosynthesis; L-histidine biosynthesis; L-histidine from 5-phospho-alpha-D-ribose 1-diphosphate: step 1/9.</text>
</comment>
<evidence type="ECO:0000256" key="9">
    <source>
        <dbReference type="ARBA" id="ARBA00022676"/>
    </source>
</evidence>
<dbReference type="SUPFAM" id="SSF53850">
    <property type="entry name" value="Periplasmic binding protein-like II"/>
    <property type="match status" value="1"/>
</dbReference>
<accession>A0A2T9Y1B6</accession>
<keyword evidence="11" id="KW-0547">Nucleotide-binding</keyword>
<sequence length="300" mass="32690">MSSLEDRLLFAIPKKGRLYETCTKMLEKIGLKFNRKPRHDLAVVSNMPVLLVFLPASDIPTYVAEGSVDMGITGLDFVSENRVEDKVNQILELGFGQCRLQVAVPRVKTLQATAEEVIASLIGGRVVTSFPWLTRKYFAELEKTTPEEISTKIVYVSGSVEAACGLGLADGIVDLVDTGETLEAVGLVPVGTLLSTQAMLISNQSSKRSDLIEVLKLRIQGVINASKYVFCQYNVEKHNMEEAVAITPGKKAPNVTTLDKTNWVSINVMIAKAELAEAMDRLSAVGATDILVMALDNCRV</sequence>
<evidence type="ECO:0000256" key="13">
    <source>
        <dbReference type="ARBA" id="ARBA00023102"/>
    </source>
</evidence>
<keyword evidence="12" id="KW-0067">ATP-binding</keyword>
<dbReference type="InterPro" id="IPR013115">
    <property type="entry name" value="HisG_C"/>
</dbReference>
<evidence type="ECO:0000256" key="2">
    <source>
        <dbReference type="ARBA" id="ARBA00004496"/>
    </source>
</evidence>
<comment type="caution">
    <text evidence="16">The sequence shown here is derived from an EMBL/GenBank/DDBJ whole genome shotgun (WGS) entry which is preliminary data.</text>
</comment>
<dbReference type="GO" id="GO:0003879">
    <property type="term" value="F:ATP phosphoribosyltransferase activity"/>
    <property type="evidence" value="ECO:0007669"/>
    <property type="project" value="UniProtKB-EC"/>
</dbReference>
<keyword evidence="10" id="KW-0808">Transferase</keyword>
<feature type="domain" description="Histidine biosynthesis HisG C-terminal" evidence="15">
    <location>
        <begin position="225"/>
        <end position="297"/>
    </location>
</feature>
<dbReference type="InterPro" id="IPR020621">
    <property type="entry name" value="ATP-PRT_HisG_long"/>
</dbReference>
<keyword evidence="7" id="KW-0963">Cytoplasm</keyword>
<evidence type="ECO:0000256" key="5">
    <source>
        <dbReference type="ARBA" id="ARBA00011946"/>
    </source>
</evidence>
<evidence type="ECO:0000256" key="6">
    <source>
        <dbReference type="ARBA" id="ARBA00020998"/>
    </source>
</evidence>
<evidence type="ECO:0000256" key="4">
    <source>
        <dbReference type="ARBA" id="ARBA00009372"/>
    </source>
</evidence>
<organism evidence="16 17">
    <name type="scientific">Smittium simulii</name>
    <dbReference type="NCBI Taxonomy" id="133385"/>
    <lineage>
        <taxon>Eukaryota</taxon>
        <taxon>Fungi</taxon>
        <taxon>Fungi incertae sedis</taxon>
        <taxon>Zoopagomycota</taxon>
        <taxon>Kickxellomycotina</taxon>
        <taxon>Harpellomycetes</taxon>
        <taxon>Harpellales</taxon>
        <taxon>Legeriomycetaceae</taxon>
        <taxon>Smittium</taxon>
    </lineage>
</organism>
<evidence type="ECO:0000259" key="14">
    <source>
        <dbReference type="Pfam" id="PF01634"/>
    </source>
</evidence>
<dbReference type="Pfam" id="PF01634">
    <property type="entry name" value="HisG"/>
    <property type="match status" value="1"/>
</dbReference>
<dbReference type="Pfam" id="PF08029">
    <property type="entry name" value="HisG_C"/>
    <property type="match status" value="1"/>
</dbReference>
<dbReference type="InterPro" id="IPR011322">
    <property type="entry name" value="N-reg_PII-like_a/b"/>
</dbReference>
<dbReference type="InterPro" id="IPR013820">
    <property type="entry name" value="ATP_PRibTrfase_cat"/>
</dbReference>
<keyword evidence="8" id="KW-0028">Amino-acid biosynthesis</keyword>
<dbReference type="SUPFAM" id="SSF54913">
    <property type="entry name" value="GlnB-like"/>
    <property type="match status" value="1"/>
</dbReference>
<dbReference type="Proteomes" id="UP000245383">
    <property type="component" value="Unassembled WGS sequence"/>
</dbReference>
<dbReference type="PANTHER" id="PTHR21403">
    <property type="entry name" value="ATP PHOSPHORIBOSYLTRANSFERASE ATP-PRTASE"/>
    <property type="match status" value="1"/>
</dbReference>
<dbReference type="Gene3D" id="3.40.190.10">
    <property type="entry name" value="Periplasmic binding protein-like II"/>
    <property type="match status" value="2"/>
</dbReference>
<name>A0A2T9Y1B6_9FUNG</name>
<evidence type="ECO:0000256" key="11">
    <source>
        <dbReference type="ARBA" id="ARBA00022741"/>
    </source>
</evidence>
<dbReference type="GO" id="GO:0005737">
    <property type="term" value="C:cytoplasm"/>
    <property type="evidence" value="ECO:0007669"/>
    <property type="project" value="UniProtKB-SubCell"/>
</dbReference>
<proteinExistence type="inferred from homology"/>
<evidence type="ECO:0000256" key="1">
    <source>
        <dbReference type="ARBA" id="ARBA00000915"/>
    </source>
</evidence>
<dbReference type="STRING" id="133385.A0A2T9Y1B6"/>
<evidence type="ECO:0000256" key="3">
    <source>
        <dbReference type="ARBA" id="ARBA00004667"/>
    </source>
</evidence>
<keyword evidence="9" id="KW-0328">Glycosyltransferase</keyword>